<sequence>MSKTKHERLISWISPSQYQITIHPDFSDHTFKGEETIFLTLRKASRSVVLHSANLKLSGVFFVSEGKNERIDSSKIVYNKKEETVSVLFARMVQKGKGKLFLKFNGQLSDDMRGFYKSRYTIGNEEHFIATTQFESTDARRAFPCVDEPEAKAIFDVTMIVPNDHDAISNTIPIGESPHESGYKVVKFAPTPIMSTYLLAFISGKFESIEGKNKDGVLVRVFTTPGKKKQAEFALEVAKKSLEFYTEYFDTPYPLPVLDMIAAPDFAAGAMENWGAVTYRESALLVDSDHTATEAKQWVALVIAHELAHQWFGNLVTMKWWTDLWLNEGFASYIEYLAVDHIFPEWEIWKQFVSSDLSAALRLDALKTTHPIEVPVQHPNEIAEIFDAVSYSKGASVIRMLANYLGEKDFKKGLQNYLKKHAYQNAETKDLWDALSLASHKPVGKIMEKWTKKPGYPLISVHRKNGKTELSQGRFMSSALSRKTTKDNTLWNVPMVYGQNGKVKTFLLTGKRQVLSDFKEGHKLNFGEAGLYRVDYPEAYLKSFFQKIEEKKLSPADRLGLLRDSFALAESGQSPTTLALSMLEAYRSEEEYVVWREIAHGLGKVSSVFAGSKVDEYLKNLRLSVFSPVARRFGWHSEAGEPHSAPMLRDMLLFQAAAAGDFDIIAKAKRLFEIYLKGGEAPEKDVRSAVYFIVAREGGVREFDELKKLYINAKLPDEKDRLGHALGLSKDKKVLESALSFALTKHVRPQDLTDIYGSVCRNYFGRELSWTFLKKNWKKLISIYGPGGHRTPRLVEPLSVFSDAKYANEIESFFKTKKVGVERTVTQVCERIRSNANWKKNEEKPIWQWLNKYRNI</sequence>
<evidence type="ECO:0000256" key="11">
    <source>
        <dbReference type="PIRSR" id="PIRSR634016-4"/>
    </source>
</evidence>
<dbReference type="FunFam" id="2.60.40.1730:FF:000002">
    <property type="entry name" value="Aminopeptidase"/>
    <property type="match status" value="1"/>
</dbReference>
<dbReference type="InterPro" id="IPR014782">
    <property type="entry name" value="Peptidase_M1_dom"/>
</dbReference>
<evidence type="ECO:0000256" key="12">
    <source>
        <dbReference type="RuleBase" id="RU364040"/>
    </source>
</evidence>
<protein>
    <recommendedName>
        <fullName evidence="12">Aminopeptidase</fullName>
        <ecNumber evidence="12">3.4.11.-</ecNumber>
    </recommendedName>
</protein>
<dbReference type="InterPro" id="IPR045357">
    <property type="entry name" value="Aminopeptidase_N-like_N"/>
</dbReference>
<feature type="active site" description="Proton acceptor" evidence="9">
    <location>
        <position position="306"/>
    </location>
</feature>
<evidence type="ECO:0000313" key="17">
    <source>
        <dbReference type="Proteomes" id="UP000177130"/>
    </source>
</evidence>
<gene>
    <name evidence="16" type="ORF">A3C72_02535</name>
</gene>
<feature type="binding site" evidence="10">
    <location>
        <position position="328"/>
    </location>
    <ligand>
        <name>Zn(2+)</name>
        <dbReference type="ChEBI" id="CHEBI:29105"/>
        <note>catalytic</note>
    </ligand>
</feature>
<evidence type="ECO:0000256" key="3">
    <source>
        <dbReference type="ARBA" id="ARBA00022438"/>
    </source>
</evidence>
<dbReference type="InterPro" id="IPR034016">
    <property type="entry name" value="M1_APN-typ"/>
</dbReference>
<dbReference type="GO" id="GO:0016020">
    <property type="term" value="C:membrane"/>
    <property type="evidence" value="ECO:0007669"/>
    <property type="project" value="TreeGrafter"/>
</dbReference>
<dbReference type="SUPFAM" id="SSF55486">
    <property type="entry name" value="Metalloproteases ('zincins'), catalytic domain"/>
    <property type="match status" value="1"/>
</dbReference>
<dbReference type="Pfam" id="PF11838">
    <property type="entry name" value="ERAP1_C"/>
    <property type="match status" value="1"/>
</dbReference>
<evidence type="ECO:0000256" key="2">
    <source>
        <dbReference type="ARBA" id="ARBA00010136"/>
    </source>
</evidence>
<evidence type="ECO:0000259" key="13">
    <source>
        <dbReference type="Pfam" id="PF01433"/>
    </source>
</evidence>
<dbReference type="EC" id="3.4.11.-" evidence="12"/>
<dbReference type="InterPro" id="IPR027268">
    <property type="entry name" value="Peptidase_M4/M1_CTD_sf"/>
</dbReference>
<dbReference type="InterPro" id="IPR001930">
    <property type="entry name" value="Peptidase_M1"/>
</dbReference>
<feature type="domain" description="Peptidase M1 membrane alanine aminopeptidase" evidence="13">
    <location>
        <begin position="233"/>
        <end position="450"/>
    </location>
</feature>
<comment type="cofactor">
    <cofactor evidence="10 12">
        <name>Zn(2+)</name>
        <dbReference type="ChEBI" id="CHEBI:29105"/>
    </cofactor>
    <text evidence="10 12">Binds 1 zinc ion per subunit.</text>
</comment>
<dbReference type="FunFam" id="1.10.390.10:FF:000001">
    <property type="entry name" value="Aminopeptidase"/>
    <property type="match status" value="1"/>
</dbReference>
<dbReference type="PRINTS" id="PR00756">
    <property type="entry name" value="ALADIPTASE"/>
</dbReference>
<evidence type="ECO:0000256" key="8">
    <source>
        <dbReference type="ARBA" id="ARBA00023049"/>
    </source>
</evidence>
<dbReference type="GO" id="GO:0006508">
    <property type="term" value="P:proteolysis"/>
    <property type="evidence" value="ECO:0007669"/>
    <property type="project" value="UniProtKB-KW"/>
</dbReference>
<keyword evidence="7 10" id="KW-0862">Zinc</keyword>
<dbReference type="SUPFAM" id="SSF63737">
    <property type="entry name" value="Leukotriene A4 hydrolase N-terminal domain"/>
    <property type="match status" value="1"/>
</dbReference>
<dbReference type="Pfam" id="PF01433">
    <property type="entry name" value="Peptidase_M1"/>
    <property type="match status" value="1"/>
</dbReference>
<feature type="binding site" evidence="10">
    <location>
        <position position="309"/>
    </location>
    <ligand>
        <name>Zn(2+)</name>
        <dbReference type="ChEBI" id="CHEBI:29105"/>
        <note>catalytic</note>
    </ligand>
</feature>
<dbReference type="InterPro" id="IPR042097">
    <property type="entry name" value="Aminopeptidase_N-like_N_sf"/>
</dbReference>
<dbReference type="CDD" id="cd09601">
    <property type="entry name" value="M1_APN-Q_like"/>
    <property type="match status" value="1"/>
</dbReference>
<feature type="binding site" evidence="10">
    <location>
        <position position="305"/>
    </location>
    <ligand>
        <name>Zn(2+)</name>
        <dbReference type="ChEBI" id="CHEBI:29105"/>
        <note>catalytic</note>
    </ligand>
</feature>
<evidence type="ECO:0000313" key="16">
    <source>
        <dbReference type="EMBL" id="OHA23997.1"/>
    </source>
</evidence>
<reference evidence="16 17" key="1">
    <citation type="journal article" date="2016" name="Nat. Commun.">
        <title>Thousands of microbial genomes shed light on interconnected biogeochemical processes in an aquifer system.</title>
        <authorList>
            <person name="Anantharaman K."/>
            <person name="Brown C.T."/>
            <person name="Hug L.A."/>
            <person name="Sharon I."/>
            <person name="Castelle C.J."/>
            <person name="Probst A.J."/>
            <person name="Thomas B.C."/>
            <person name="Singh A."/>
            <person name="Wilkins M.J."/>
            <person name="Karaoz U."/>
            <person name="Brodie E.L."/>
            <person name="Williams K.H."/>
            <person name="Hubbard S.S."/>
            <person name="Banfield J.F."/>
        </authorList>
    </citation>
    <scope>NUCLEOTIDE SEQUENCE [LARGE SCALE GENOMIC DNA]</scope>
</reference>
<dbReference type="Gene3D" id="2.60.40.1910">
    <property type="match status" value="1"/>
</dbReference>
<comment type="catalytic activity">
    <reaction evidence="1">
        <text>Release of an N-terminal amino acid, Xaa-|-Yaa- from a peptide, amide or arylamide. Xaa is preferably Ala, but may be most amino acids including Pro (slow action). When a terminal hydrophobic residue is followed by a prolyl residue, the two may be released as an intact Xaa-Pro dipeptide.</text>
        <dbReference type="EC" id="3.4.11.2"/>
    </reaction>
</comment>
<dbReference type="GO" id="GO:0016285">
    <property type="term" value="F:alanyl aminopeptidase activity"/>
    <property type="evidence" value="ECO:0007669"/>
    <property type="project" value="UniProtKB-EC"/>
</dbReference>
<evidence type="ECO:0000259" key="14">
    <source>
        <dbReference type="Pfam" id="PF11838"/>
    </source>
</evidence>
<dbReference type="PANTHER" id="PTHR11533">
    <property type="entry name" value="PROTEASE M1 ZINC METALLOPROTEASE"/>
    <property type="match status" value="1"/>
</dbReference>
<dbReference type="Gene3D" id="1.25.50.20">
    <property type="match status" value="1"/>
</dbReference>
<dbReference type="GO" id="GO:0008270">
    <property type="term" value="F:zinc ion binding"/>
    <property type="evidence" value="ECO:0007669"/>
    <property type="project" value="UniProtKB-UniRule"/>
</dbReference>
<dbReference type="PANTHER" id="PTHR11533:SF174">
    <property type="entry name" value="PUROMYCIN-SENSITIVE AMINOPEPTIDASE-RELATED"/>
    <property type="match status" value="1"/>
</dbReference>
<dbReference type="Proteomes" id="UP000177130">
    <property type="component" value="Unassembled WGS sequence"/>
</dbReference>
<dbReference type="GO" id="GO:0042277">
    <property type="term" value="F:peptide binding"/>
    <property type="evidence" value="ECO:0007669"/>
    <property type="project" value="TreeGrafter"/>
</dbReference>
<dbReference type="GO" id="GO:0043171">
    <property type="term" value="P:peptide catabolic process"/>
    <property type="evidence" value="ECO:0007669"/>
    <property type="project" value="TreeGrafter"/>
</dbReference>
<evidence type="ECO:0000259" key="15">
    <source>
        <dbReference type="Pfam" id="PF17900"/>
    </source>
</evidence>
<evidence type="ECO:0000256" key="7">
    <source>
        <dbReference type="ARBA" id="ARBA00022833"/>
    </source>
</evidence>
<dbReference type="InterPro" id="IPR050344">
    <property type="entry name" value="Peptidase_M1_aminopeptidases"/>
</dbReference>
<organism evidence="16 17">
    <name type="scientific">Candidatus Taylorbacteria bacterium RIFCSPHIGHO2_02_FULL_43_32b</name>
    <dbReference type="NCBI Taxonomy" id="1802306"/>
    <lineage>
        <taxon>Bacteria</taxon>
        <taxon>Candidatus Tayloriibacteriota</taxon>
    </lineage>
</organism>
<dbReference type="GO" id="GO:0005615">
    <property type="term" value="C:extracellular space"/>
    <property type="evidence" value="ECO:0007669"/>
    <property type="project" value="TreeGrafter"/>
</dbReference>
<proteinExistence type="inferred from homology"/>
<evidence type="ECO:0000256" key="6">
    <source>
        <dbReference type="ARBA" id="ARBA00022801"/>
    </source>
</evidence>
<dbReference type="STRING" id="1802306.A3C72_02535"/>
<comment type="similarity">
    <text evidence="2 12">Belongs to the peptidase M1 family.</text>
</comment>
<name>A0A1G2MJF1_9BACT</name>
<dbReference type="AlphaFoldDB" id="A0A1G2MJF1"/>
<keyword evidence="5 10" id="KW-0479">Metal-binding</keyword>
<keyword evidence="8 12" id="KW-0482">Metalloprotease</keyword>
<feature type="site" description="Transition state stabilizer" evidence="11">
    <location>
        <position position="391"/>
    </location>
</feature>
<evidence type="ECO:0000256" key="1">
    <source>
        <dbReference type="ARBA" id="ARBA00000098"/>
    </source>
</evidence>
<dbReference type="Gene3D" id="1.10.390.10">
    <property type="entry name" value="Neutral Protease Domain 2"/>
    <property type="match status" value="1"/>
</dbReference>
<dbReference type="GO" id="GO:0070006">
    <property type="term" value="F:metalloaminopeptidase activity"/>
    <property type="evidence" value="ECO:0007669"/>
    <property type="project" value="TreeGrafter"/>
</dbReference>
<keyword evidence="6 12" id="KW-0378">Hydrolase</keyword>
<evidence type="ECO:0000256" key="4">
    <source>
        <dbReference type="ARBA" id="ARBA00022670"/>
    </source>
</evidence>
<accession>A0A1G2MJF1</accession>
<evidence type="ECO:0000256" key="9">
    <source>
        <dbReference type="PIRSR" id="PIRSR634016-1"/>
    </source>
</evidence>
<comment type="caution">
    <text evidence="16">The sequence shown here is derived from an EMBL/GenBank/DDBJ whole genome shotgun (WGS) entry which is preliminary data.</text>
</comment>
<dbReference type="Gene3D" id="2.60.40.1730">
    <property type="entry name" value="tricorn interacting facor f3 domain"/>
    <property type="match status" value="1"/>
</dbReference>
<dbReference type="EMBL" id="MHRK01000020">
    <property type="protein sequence ID" value="OHA23997.1"/>
    <property type="molecule type" value="Genomic_DNA"/>
</dbReference>
<feature type="domain" description="Aminopeptidase N-like N-terminal" evidence="15">
    <location>
        <begin position="15"/>
        <end position="198"/>
    </location>
</feature>
<evidence type="ECO:0000256" key="5">
    <source>
        <dbReference type="ARBA" id="ARBA00022723"/>
    </source>
</evidence>
<dbReference type="Pfam" id="PF17900">
    <property type="entry name" value="Peptidase_M1_N"/>
    <property type="match status" value="1"/>
</dbReference>
<dbReference type="InterPro" id="IPR024571">
    <property type="entry name" value="ERAP1-like_C_dom"/>
</dbReference>
<evidence type="ECO:0000256" key="10">
    <source>
        <dbReference type="PIRSR" id="PIRSR634016-3"/>
    </source>
</evidence>
<feature type="domain" description="ERAP1-like C-terminal" evidence="14">
    <location>
        <begin position="523"/>
        <end position="833"/>
    </location>
</feature>
<dbReference type="GO" id="GO:0005737">
    <property type="term" value="C:cytoplasm"/>
    <property type="evidence" value="ECO:0007669"/>
    <property type="project" value="TreeGrafter"/>
</dbReference>
<keyword evidence="4 12" id="KW-0645">Protease</keyword>
<dbReference type="FunFam" id="1.25.50.20:FF:000002">
    <property type="entry name" value="Aminopeptidase"/>
    <property type="match status" value="1"/>
</dbReference>
<keyword evidence="3 12" id="KW-0031">Aminopeptidase</keyword>